<dbReference type="Proteomes" id="UP000887563">
    <property type="component" value="Unplaced"/>
</dbReference>
<reference evidence="2" key="1">
    <citation type="submission" date="2022-11" db="UniProtKB">
        <authorList>
            <consortium name="WormBaseParasite"/>
        </authorList>
    </citation>
    <scope>IDENTIFICATION</scope>
</reference>
<dbReference type="AlphaFoldDB" id="A0A914NMF1"/>
<sequence>MERETPIECSFSTYSKSVQFALDNKELIEEATFIVFIYYFLRKRPSFQGYIKISGCGNIQISRSSQDPPTTTLIFKYVGNNFYFLRSLNSEKLLARIGGVFGKAKAYNVHLYFPGLLIPVCIS</sequence>
<keyword evidence="1" id="KW-1185">Reference proteome</keyword>
<proteinExistence type="predicted"/>
<organism evidence="1 2">
    <name type="scientific">Meloidogyne incognita</name>
    <name type="common">Southern root-knot nematode worm</name>
    <name type="synonym">Oxyuris incognita</name>
    <dbReference type="NCBI Taxonomy" id="6306"/>
    <lineage>
        <taxon>Eukaryota</taxon>
        <taxon>Metazoa</taxon>
        <taxon>Ecdysozoa</taxon>
        <taxon>Nematoda</taxon>
        <taxon>Chromadorea</taxon>
        <taxon>Rhabditida</taxon>
        <taxon>Tylenchina</taxon>
        <taxon>Tylenchomorpha</taxon>
        <taxon>Tylenchoidea</taxon>
        <taxon>Meloidogynidae</taxon>
        <taxon>Meloidogyninae</taxon>
        <taxon>Meloidogyne</taxon>
        <taxon>Meloidogyne incognita group</taxon>
    </lineage>
</organism>
<protein>
    <submittedName>
        <fullName evidence="2">Uncharacterized protein</fullName>
    </submittedName>
</protein>
<dbReference type="WBParaSite" id="Minc3s07985g41772">
    <property type="protein sequence ID" value="Minc3s07985g41772"/>
    <property type="gene ID" value="Minc3s07985g41772"/>
</dbReference>
<evidence type="ECO:0000313" key="1">
    <source>
        <dbReference type="Proteomes" id="UP000887563"/>
    </source>
</evidence>
<evidence type="ECO:0000313" key="2">
    <source>
        <dbReference type="WBParaSite" id="Minc3s07985g41772"/>
    </source>
</evidence>
<accession>A0A914NMF1</accession>
<name>A0A914NMF1_MELIC</name>